<dbReference type="AlphaFoldDB" id="A0A4C1ZWS8"/>
<reference evidence="2 3" key="1">
    <citation type="journal article" date="2019" name="Commun. Biol.">
        <title>The bagworm genome reveals a unique fibroin gene that provides high tensile strength.</title>
        <authorList>
            <person name="Kono N."/>
            <person name="Nakamura H."/>
            <person name="Ohtoshi R."/>
            <person name="Tomita M."/>
            <person name="Numata K."/>
            <person name="Arakawa K."/>
        </authorList>
    </citation>
    <scope>NUCLEOTIDE SEQUENCE [LARGE SCALE GENOMIC DNA]</scope>
</reference>
<evidence type="ECO:0000256" key="1">
    <source>
        <dbReference type="SAM" id="MobiDB-lite"/>
    </source>
</evidence>
<evidence type="ECO:0000313" key="2">
    <source>
        <dbReference type="EMBL" id="GBP92906.1"/>
    </source>
</evidence>
<accession>A0A4C1ZWS8</accession>
<dbReference type="EMBL" id="BGZK01002320">
    <property type="protein sequence ID" value="GBP92906.1"/>
    <property type="molecule type" value="Genomic_DNA"/>
</dbReference>
<feature type="compositionally biased region" description="Basic residues" evidence="1">
    <location>
        <begin position="1"/>
        <end position="10"/>
    </location>
</feature>
<keyword evidence="3" id="KW-1185">Reference proteome</keyword>
<comment type="caution">
    <text evidence="2">The sequence shown here is derived from an EMBL/GenBank/DDBJ whole genome shotgun (WGS) entry which is preliminary data.</text>
</comment>
<evidence type="ECO:0000313" key="3">
    <source>
        <dbReference type="Proteomes" id="UP000299102"/>
    </source>
</evidence>
<protein>
    <submittedName>
        <fullName evidence="2">Uncharacterized protein</fullName>
    </submittedName>
</protein>
<sequence>MLVRVIKHVPKQPDGRGPAGFVPSRRPGGRAPLCVEEGRASPAPAACARQRRVSARRGVGDGPADNFATRHSVSPSLAVPSF</sequence>
<feature type="region of interest" description="Disordered" evidence="1">
    <location>
        <begin position="45"/>
        <end position="82"/>
    </location>
</feature>
<feature type="region of interest" description="Disordered" evidence="1">
    <location>
        <begin position="1"/>
        <end position="27"/>
    </location>
</feature>
<dbReference type="Proteomes" id="UP000299102">
    <property type="component" value="Unassembled WGS sequence"/>
</dbReference>
<proteinExistence type="predicted"/>
<gene>
    <name evidence="2" type="ORF">EVAR_63186_1</name>
</gene>
<organism evidence="2 3">
    <name type="scientific">Eumeta variegata</name>
    <name type="common">Bagworm moth</name>
    <name type="synonym">Eumeta japonica</name>
    <dbReference type="NCBI Taxonomy" id="151549"/>
    <lineage>
        <taxon>Eukaryota</taxon>
        <taxon>Metazoa</taxon>
        <taxon>Ecdysozoa</taxon>
        <taxon>Arthropoda</taxon>
        <taxon>Hexapoda</taxon>
        <taxon>Insecta</taxon>
        <taxon>Pterygota</taxon>
        <taxon>Neoptera</taxon>
        <taxon>Endopterygota</taxon>
        <taxon>Lepidoptera</taxon>
        <taxon>Glossata</taxon>
        <taxon>Ditrysia</taxon>
        <taxon>Tineoidea</taxon>
        <taxon>Psychidae</taxon>
        <taxon>Oiketicinae</taxon>
        <taxon>Eumeta</taxon>
    </lineage>
</organism>
<name>A0A4C1ZWS8_EUMVA</name>